<reference evidence="9 10" key="1">
    <citation type="submission" date="2012-09" db="EMBL/GenBank/DDBJ databases">
        <title>Draft Genome Sequences of 6 Strains from Genus Thauera.</title>
        <authorList>
            <person name="Liu B."/>
            <person name="Shapleigh J.P."/>
            <person name="Frostegard A.H."/>
        </authorList>
    </citation>
    <scope>NUCLEOTIDE SEQUENCE [LARGE SCALE GENOMIC DNA]</scope>
    <source>
        <strain evidence="9 10">B4P</strain>
    </source>
</reference>
<evidence type="ECO:0000313" key="9">
    <source>
        <dbReference type="EMBL" id="ENO98633.1"/>
    </source>
</evidence>
<comment type="caution">
    <text evidence="9">The sequence shown here is derived from an EMBL/GenBank/DDBJ whole genome shotgun (WGS) entry which is preliminary data.</text>
</comment>
<keyword evidence="4 7" id="KW-0378">Hydrolase</keyword>
<evidence type="ECO:0000256" key="4">
    <source>
        <dbReference type="ARBA" id="ARBA00022801"/>
    </source>
</evidence>
<keyword evidence="10" id="KW-1185">Reference proteome</keyword>
<dbReference type="Pfam" id="PF00959">
    <property type="entry name" value="Phage_lysozyme"/>
    <property type="match status" value="1"/>
</dbReference>
<proteinExistence type="inferred from homology"/>
<dbReference type="SUPFAM" id="SSF53955">
    <property type="entry name" value="Lysozyme-like"/>
    <property type="match status" value="1"/>
</dbReference>
<dbReference type="GO" id="GO:0042742">
    <property type="term" value="P:defense response to bacterium"/>
    <property type="evidence" value="ECO:0007669"/>
    <property type="project" value="UniProtKB-KW"/>
</dbReference>
<keyword evidence="3 7" id="KW-0081">Bacteriolytic enzyme</keyword>
<evidence type="ECO:0000256" key="3">
    <source>
        <dbReference type="ARBA" id="ARBA00022638"/>
    </source>
</evidence>
<dbReference type="InterPro" id="IPR023346">
    <property type="entry name" value="Lysozyme-like_dom_sf"/>
</dbReference>
<evidence type="ECO:0000256" key="5">
    <source>
        <dbReference type="ARBA" id="ARBA00023200"/>
    </source>
</evidence>
<dbReference type="GO" id="GO:0003796">
    <property type="term" value="F:lysozyme activity"/>
    <property type="evidence" value="ECO:0007669"/>
    <property type="project" value="UniProtKB-EC"/>
</dbReference>
<organism evidence="9 10">
    <name type="scientific">Thauera phenylacetica B4P</name>
    <dbReference type="NCBI Taxonomy" id="1234382"/>
    <lineage>
        <taxon>Bacteria</taxon>
        <taxon>Pseudomonadati</taxon>
        <taxon>Pseudomonadota</taxon>
        <taxon>Betaproteobacteria</taxon>
        <taxon>Rhodocyclales</taxon>
        <taxon>Zoogloeaceae</taxon>
        <taxon>Thauera</taxon>
    </lineage>
</organism>
<dbReference type="Proteomes" id="UP000013047">
    <property type="component" value="Unassembled WGS sequence"/>
</dbReference>
<keyword evidence="6 7" id="KW-0326">Glycosidase</keyword>
<dbReference type="InterPro" id="IPR023347">
    <property type="entry name" value="Lysozyme_dom_sf"/>
</dbReference>
<comment type="catalytic activity">
    <reaction evidence="1 7">
        <text>Hydrolysis of (1-&gt;4)-beta-linkages between N-acetylmuramic acid and N-acetyl-D-glucosamine residues in a peptidoglycan and between N-acetyl-D-glucosamine residues in chitodextrins.</text>
        <dbReference type="EC" id="3.2.1.17"/>
    </reaction>
</comment>
<accession>N6ZW91</accession>
<evidence type="ECO:0000256" key="8">
    <source>
        <dbReference type="SAM" id="Phobius"/>
    </source>
</evidence>
<dbReference type="Gene3D" id="1.10.530.40">
    <property type="match status" value="1"/>
</dbReference>
<keyword evidence="8" id="KW-0812">Transmembrane</keyword>
<keyword evidence="8" id="KW-1133">Transmembrane helix</keyword>
<dbReference type="GO" id="GO:0009253">
    <property type="term" value="P:peptidoglycan catabolic process"/>
    <property type="evidence" value="ECO:0007669"/>
    <property type="project" value="InterPro"/>
</dbReference>
<protein>
    <recommendedName>
        <fullName evidence="7">Lysozyme</fullName>
        <ecNumber evidence="7">3.2.1.17</ecNumber>
    </recommendedName>
</protein>
<evidence type="ECO:0000256" key="7">
    <source>
        <dbReference type="RuleBase" id="RU003788"/>
    </source>
</evidence>
<dbReference type="EC" id="3.2.1.17" evidence="7"/>
<evidence type="ECO:0000313" key="10">
    <source>
        <dbReference type="Proteomes" id="UP000013047"/>
    </source>
</evidence>
<dbReference type="HAMAP" id="MF_04110">
    <property type="entry name" value="ENDOLYSIN_T4"/>
    <property type="match status" value="1"/>
</dbReference>
<dbReference type="GO" id="GO:0031640">
    <property type="term" value="P:killing of cells of another organism"/>
    <property type="evidence" value="ECO:0007669"/>
    <property type="project" value="UniProtKB-KW"/>
</dbReference>
<dbReference type="PANTHER" id="PTHR38107">
    <property type="match status" value="1"/>
</dbReference>
<dbReference type="InterPro" id="IPR051018">
    <property type="entry name" value="Bacteriophage_GH24"/>
</dbReference>
<keyword evidence="5" id="KW-1035">Host cytoplasm</keyword>
<evidence type="ECO:0000256" key="1">
    <source>
        <dbReference type="ARBA" id="ARBA00000632"/>
    </source>
</evidence>
<gene>
    <name evidence="9" type="ORF">C667_02973</name>
</gene>
<dbReference type="InterPro" id="IPR033907">
    <property type="entry name" value="Endolysin_autolysin"/>
</dbReference>
<dbReference type="EMBL" id="AMXF01000008">
    <property type="protein sequence ID" value="ENO98633.1"/>
    <property type="molecule type" value="Genomic_DNA"/>
</dbReference>
<evidence type="ECO:0000256" key="2">
    <source>
        <dbReference type="ARBA" id="ARBA00022529"/>
    </source>
</evidence>
<evidence type="ECO:0000256" key="6">
    <source>
        <dbReference type="ARBA" id="ARBA00023295"/>
    </source>
</evidence>
<feature type="transmembrane region" description="Helical" evidence="8">
    <location>
        <begin position="229"/>
        <end position="246"/>
    </location>
</feature>
<dbReference type="PANTHER" id="PTHR38107:SF3">
    <property type="entry name" value="LYSOZYME RRRD-RELATED"/>
    <property type="match status" value="1"/>
</dbReference>
<name>N6ZW91_9RHOO</name>
<keyword evidence="8" id="KW-0472">Membrane</keyword>
<dbReference type="InterPro" id="IPR034690">
    <property type="entry name" value="Endolysin_T4_type"/>
</dbReference>
<dbReference type="AlphaFoldDB" id="N6ZW91"/>
<comment type="similarity">
    <text evidence="7">Belongs to the glycosyl hydrolase 24 family.</text>
</comment>
<dbReference type="InterPro" id="IPR002196">
    <property type="entry name" value="Glyco_hydro_24"/>
</dbReference>
<sequence length="257" mass="27130">MGAVEILPDSALHWPIIWPGVVEVARSEGCRLRAYRDIAGVWTIGWGETENVRPGDVMTQDEADRLLCSRLGEFAQNVEALLARPATPHQLAAMVSLAYNVGLAGFARSSVLRAHNAGNALAAARAFGLWNKARVRGVLEEVRGLTARRAREAALYLSRDSSYHPPLDALPDAAAGAMADMPAAEPESRMAASPIAQSGAVSMATGAIAMASATSADVRAVATGLGIDPLLVVAAVALIVGAVVLWNRYRQRNEGWA</sequence>
<dbReference type="CDD" id="cd00737">
    <property type="entry name" value="lyz_endolysin_autolysin"/>
    <property type="match status" value="1"/>
</dbReference>
<dbReference type="GO" id="GO:0016998">
    <property type="term" value="P:cell wall macromolecule catabolic process"/>
    <property type="evidence" value="ECO:0007669"/>
    <property type="project" value="InterPro"/>
</dbReference>
<keyword evidence="2 7" id="KW-0929">Antimicrobial</keyword>